<accession>A0A397TEY4</accession>
<dbReference type="AlphaFoldDB" id="A0A397TEY4"/>
<gene>
    <name evidence="2" type="ORF">C1645_733996</name>
</gene>
<evidence type="ECO:0000313" key="2">
    <source>
        <dbReference type="EMBL" id="RIA95496.1"/>
    </source>
</evidence>
<organism evidence="2 3">
    <name type="scientific">Glomus cerebriforme</name>
    <dbReference type="NCBI Taxonomy" id="658196"/>
    <lineage>
        <taxon>Eukaryota</taxon>
        <taxon>Fungi</taxon>
        <taxon>Fungi incertae sedis</taxon>
        <taxon>Mucoromycota</taxon>
        <taxon>Glomeromycotina</taxon>
        <taxon>Glomeromycetes</taxon>
        <taxon>Glomerales</taxon>
        <taxon>Glomeraceae</taxon>
        <taxon>Glomus</taxon>
    </lineage>
</organism>
<reference evidence="2 3" key="1">
    <citation type="submission" date="2018-06" db="EMBL/GenBank/DDBJ databases">
        <title>Comparative genomics reveals the genomic features of Rhizophagus irregularis, R. cerebriforme, R. diaphanum and Gigaspora rosea, and their symbiotic lifestyle signature.</title>
        <authorList>
            <person name="Morin E."/>
            <person name="San Clemente H."/>
            <person name="Chen E.C.H."/>
            <person name="De La Providencia I."/>
            <person name="Hainaut M."/>
            <person name="Kuo A."/>
            <person name="Kohler A."/>
            <person name="Murat C."/>
            <person name="Tang N."/>
            <person name="Roy S."/>
            <person name="Loubradou J."/>
            <person name="Henrissat B."/>
            <person name="Grigoriev I.V."/>
            <person name="Corradi N."/>
            <person name="Roux C."/>
            <person name="Martin F.M."/>
        </authorList>
    </citation>
    <scope>NUCLEOTIDE SEQUENCE [LARGE SCALE GENOMIC DNA]</scope>
    <source>
        <strain evidence="2 3">DAOM 227022</strain>
    </source>
</reference>
<keyword evidence="3" id="KW-1185">Reference proteome</keyword>
<proteinExistence type="predicted"/>
<dbReference type="EMBL" id="QKYT01000060">
    <property type="protein sequence ID" value="RIA95496.1"/>
    <property type="molecule type" value="Genomic_DNA"/>
</dbReference>
<dbReference type="Proteomes" id="UP000265703">
    <property type="component" value="Unassembled WGS sequence"/>
</dbReference>
<comment type="caution">
    <text evidence="2">The sequence shown here is derived from an EMBL/GenBank/DDBJ whole genome shotgun (WGS) entry which is preliminary data.</text>
</comment>
<protein>
    <submittedName>
        <fullName evidence="2">Uncharacterized protein</fullName>
    </submittedName>
</protein>
<feature type="region of interest" description="Disordered" evidence="1">
    <location>
        <begin position="66"/>
        <end position="92"/>
    </location>
</feature>
<evidence type="ECO:0000313" key="3">
    <source>
        <dbReference type="Proteomes" id="UP000265703"/>
    </source>
</evidence>
<name>A0A397TEY4_9GLOM</name>
<sequence>MNSTSFEVSATSIPPADQNILKLEVSENIDLDSIKCPTSDPVIYDRESYRRKKFYVGASTGKISEARPGKVLPETKTERPMTIPDDIHSMDSDYSAHTKVDIIPDDEPWSRELILD</sequence>
<evidence type="ECO:0000256" key="1">
    <source>
        <dbReference type="SAM" id="MobiDB-lite"/>
    </source>
</evidence>